<feature type="transmembrane region" description="Helical" evidence="6">
    <location>
        <begin position="111"/>
        <end position="142"/>
    </location>
</feature>
<feature type="transmembrane region" description="Helical" evidence="6">
    <location>
        <begin position="70"/>
        <end position="90"/>
    </location>
</feature>
<evidence type="ECO:0000313" key="8">
    <source>
        <dbReference type="Proteomes" id="UP000614410"/>
    </source>
</evidence>
<gene>
    <name evidence="7" type="ORF">JF887_06955</name>
</gene>
<dbReference type="PANTHER" id="PTHR42770:SF11">
    <property type="entry name" value="INNER MEMBRANE TRANSPORT PROTEIN YBAT"/>
    <property type="match status" value="1"/>
</dbReference>
<dbReference type="GO" id="GO:0005886">
    <property type="term" value="C:plasma membrane"/>
    <property type="evidence" value="ECO:0007669"/>
    <property type="project" value="UniProtKB-SubCell"/>
</dbReference>
<dbReference type="InterPro" id="IPR002293">
    <property type="entry name" value="AA/rel_permease1"/>
</dbReference>
<protein>
    <submittedName>
        <fullName evidence="7">APC family permease</fullName>
    </submittedName>
</protein>
<evidence type="ECO:0000256" key="4">
    <source>
        <dbReference type="ARBA" id="ARBA00022989"/>
    </source>
</evidence>
<reference evidence="7 8" key="1">
    <citation type="submission" date="2020-10" db="EMBL/GenBank/DDBJ databases">
        <title>Ca. Dormibacterota MAGs.</title>
        <authorList>
            <person name="Montgomery K."/>
        </authorList>
    </citation>
    <scope>NUCLEOTIDE SEQUENCE [LARGE SCALE GENOMIC DNA]</scope>
    <source>
        <strain evidence="7">Mitchell_Peninsula_5</strain>
    </source>
</reference>
<dbReference type="InterPro" id="IPR050367">
    <property type="entry name" value="APC_superfamily"/>
</dbReference>
<feature type="transmembrane region" description="Helical" evidence="6">
    <location>
        <begin position="455"/>
        <end position="474"/>
    </location>
</feature>
<accession>A0A934NGD0</accession>
<dbReference type="AlphaFoldDB" id="A0A934NGD0"/>
<feature type="transmembrane region" description="Helical" evidence="6">
    <location>
        <begin position="148"/>
        <end position="169"/>
    </location>
</feature>
<feature type="transmembrane region" description="Helical" evidence="6">
    <location>
        <begin position="176"/>
        <end position="199"/>
    </location>
</feature>
<feature type="transmembrane region" description="Helical" evidence="6">
    <location>
        <begin position="39"/>
        <end position="64"/>
    </location>
</feature>
<feature type="transmembrane region" description="Helical" evidence="6">
    <location>
        <begin position="250"/>
        <end position="268"/>
    </location>
</feature>
<comment type="caution">
    <text evidence="7">The sequence shown here is derived from an EMBL/GenBank/DDBJ whole genome shotgun (WGS) entry which is preliminary data.</text>
</comment>
<evidence type="ECO:0000256" key="1">
    <source>
        <dbReference type="ARBA" id="ARBA00004651"/>
    </source>
</evidence>
<keyword evidence="2" id="KW-1003">Cell membrane</keyword>
<comment type="subcellular location">
    <subcellularLocation>
        <location evidence="1">Cell membrane</location>
        <topology evidence="1">Multi-pass membrane protein</topology>
    </subcellularLocation>
</comment>
<keyword evidence="5 6" id="KW-0472">Membrane</keyword>
<dbReference type="PIRSF" id="PIRSF006060">
    <property type="entry name" value="AA_transporter"/>
    <property type="match status" value="1"/>
</dbReference>
<proteinExistence type="predicted"/>
<feature type="transmembrane region" description="Helical" evidence="6">
    <location>
        <begin position="387"/>
        <end position="414"/>
    </location>
</feature>
<keyword evidence="4 6" id="KW-1133">Transmembrane helix</keyword>
<name>A0A934NGD0_9BACT</name>
<dbReference type="Proteomes" id="UP000614410">
    <property type="component" value="Unassembled WGS sequence"/>
</dbReference>
<keyword evidence="3 6" id="KW-0812">Transmembrane</keyword>
<evidence type="ECO:0000313" key="7">
    <source>
        <dbReference type="EMBL" id="MBJ7609156.1"/>
    </source>
</evidence>
<dbReference type="Pfam" id="PF13520">
    <property type="entry name" value="AA_permease_2"/>
    <property type="match status" value="1"/>
</dbReference>
<dbReference type="PANTHER" id="PTHR42770">
    <property type="entry name" value="AMINO ACID TRANSPORTER-RELATED"/>
    <property type="match status" value="1"/>
</dbReference>
<evidence type="ECO:0000256" key="5">
    <source>
        <dbReference type="ARBA" id="ARBA00023136"/>
    </source>
</evidence>
<evidence type="ECO:0000256" key="6">
    <source>
        <dbReference type="SAM" id="Phobius"/>
    </source>
</evidence>
<sequence>MTQTKTTRGPDPVSASGPGVLTATGANQLARGTLTTWDAVAISVSVLAPGMAMFLNVPGVAAVAGGSTPLSFLLGGVGILALAFVVIGFTRRMASAGYAYTYASRSIGKEGGFVAGWLYAFGLSCFVPMTMAGTAALAVNLLGLDPKLWFLFFLIGMALLVTLSIIAIRVTTRVQLLVGAITVAVIVVVDVITTAKGGAGGNTVQPFTFGHTISGGFNGVFYGIILGVTSYIGFETAADFGEETDNPRRSIPIAIIAATGFAIVFYLFTTYAMTVGFGVDNAAFGSDAFALKTVAKNFVGGPFPQLVEIGGMLSAFIVCLACATAAARTLFAMGREGVMPRWFGKTNARFRTPANATLTVAGISTVLAALVGYLWSQDAFGGAPQTVYFFFATLGTLGVILVYIMLCLGGMAFFRRTKASYNVLLHAVVPLIGAVIFGAAFYGSVYPQPPFPLNLTPYITAAWLVIGIVAVVVLRSQNPAAVERIGSILGEEGGEDAKLLSA</sequence>
<organism evidence="7 8">
    <name type="scientific">Candidatus Amunia macphersoniae</name>
    <dbReference type="NCBI Taxonomy" id="3127014"/>
    <lineage>
        <taxon>Bacteria</taxon>
        <taxon>Bacillati</taxon>
        <taxon>Candidatus Dormiibacterota</taxon>
        <taxon>Candidatus Dormibacteria</taxon>
        <taxon>Candidatus Aeolococcales</taxon>
        <taxon>Candidatus Aeolococcaceae</taxon>
        <taxon>Candidatus Amunia</taxon>
    </lineage>
</organism>
<dbReference type="GO" id="GO:0022857">
    <property type="term" value="F:transmembrane transporter activity"/>
    <property type="evidence" value="ECO:0007669"/>
    <property type="project" value="InterPro"/>
</dbReference>
<feature type="transmembrane region" description="Helical" evidence="6">
    <location>
        <begin position="219"/>
        <end position="238"/>
    </location>
</feature>
<feature type="transmembrane region" description="Helical" evidence="6">
    <location>
        <begin position="421"/>
        <end position="443"/>
    </location>
</feature>
<feature type="transmembrane region" description="Helical" evidence="6">
    <location>
        <begin position="309"/>
        <end position="331"/>
    </location>
</feature>
<evidence type="ECO:0000256" key="3">
    <source>
        <dbReference type="ARBA" id="ARBA00022692"/>
    </source>
</evidence>
<dbReference type="Gene3D" id="1.20.1740.10">
    <property type="entry name" value="Amino acid/polyamine transporter I"/>
    <property type="match status" value="1"/>
</dbReference>
<dbReference type="EMBL" id="JAEKNN010000030">
    <property type="protein sequence ID" value="MBJ7609156.1"/>
    <property type="molecule type" value="Genomic_DNA"/>
</dbReference>
<evidence type="ECO:0000256" key="2">
    <source>
        <dbReference type="ARBA" id="ARBA00022475"/>
    </source>
</evidence>
<feature type="transmembrane region" description="Helical" evidence="6">
    <location>
        <begin position="352"/>
        <end position="375"/>
    </location>
</feature>